<keyword evidence="4" id="KW-1185">Reference proteome</keyword>
<dbReference type="PANTHER" id="PTHR11138">
    <property type="entry name" value="METHIONYL-TRNA FORMYLTRANSFERASE"/>
    <property type="match status" value="1"/>
</dbReference>
<dbReference type="Gene3D" id="3.40.50.12230">
    <property type="match status" value="1"/>
</dbReference>
<evidence type="ECO:0000313" key="4">
    <source>
        <dbReference type="Proteomes" id="UP000470384"/>
    </source>
</evidence>
<dbReference type="OrthoDB" id="5355061at2"/>
<dbReference type="Proteomes" id="UP000470384">
    <property type="component" value="Unassembled WGS sequence"/>
</dbReference>
<dbReference type="EMBL" id="WXYQ01000001">
    <property type="protein sequence ID" value="NBG94328.1"/>
    <property type="molecule type" value="Genomic_DNA"/>
</dbReference>
<reference evidence="3 4" key="1">
    <citation type="journal article" date="2016" name="Int. J. Syst. Evol. Microbiol.">
        <title>Pyruvatibacter mobilis gen. nov., sp. nov., a marine bacterium from the culture broth of Picochlorum sp. 122.</title>
        <authorList>
            <person name="Wang G."/>
            <person name="Tang M."/>
            <person name="Wu H."/>
            <person name="Dai S."/>
            <person name="Li T."/>
            <person name="Chen C."/>
            <person name="He H."/>
            <person name="Fan J."/>
            <person name="Xiang W."/>
            <person name="Li X."/>
        </authorList>
    </citation>
    <scope>NUCLEOTIDE SEQUENCE [LARGE SCALE GENOMIC DNA]</scope>
    <source>
        <strain evidence="3 4">GYP-11</strain>
    </source>
</reference>
<organism evidence="3 4">
    <name type="scientific">Pyruvatibacter mobilis</name>
    <dbReference type="NCBI Taxonomy" id="1712261"/>
    <lineage>
        <taxon>Bacteria</taxon>
        <taxon>Pseudomonadati</taxon>
        <taxon>Pseudomonadota</taxon>
        <taxon>Alphaproteobacteria</taxon>
        <taxon>Hyphomicrobiales</taxon>
        <taxon>Parvibaculaceae</taxon>
        <taxon>Pyruvatibacter</taxon>
    </lineage>
</organism>
<dbReference type="Pfam" id="PF00551">
    <property type="entry name" value="Formyl_trans_N"/>
    <property type="match status" value="1"/>
</dbReference>
<dbReference type="GO" id="GO:0005829">
    <property type="term" value="C:cytosol"/>
    <property type="evidence" value="ECO:0007669"/>
    <property type="project" value="TreeGrafter"/>
</dbReference>
<dbReference type="Pfam" id="PF02911">
    <property type="entry name" value="Formyl_trans_C"/>
    <property type="match status" value="1"/>
</dbReference>
<dbReference type="InterPro" id="IPR036477">
    <property type="entry name" value="Formyl_transf_N_sf"/>
</dbReference>
<dbReference type="CDD" id="cd08369">
    <property type="entry name" value="FMT_core"/>
    <property type="match status" value="1"/>
</dbReference>
<dbReference type="SUPFAM" id="SSF53328">
    <property type="entry name" value="Formyltransferase"/>
    <property type="match status" value="1"/>
</dbReference>
<dbReference type="GO" id="GO:0004479">
    <property type="term" value="F:methionyl-tRNA formyltransferase activity"/>
    <property type="evidence" value="ECO:0007669"/>
    <property type="project" value="TreeGrafter"/>
</dbReference>
<gene>
    <name evidence="3" type="ORF">GTQ45_01120</name>
</gene>
<dbReference type="InterPro" id="IPR011034">
    <property type="entry name" value="Formyl_transferase-like_C_sf"/>
</dbReference>
<proteinExistence type="predicted"/>
<evidence type="ECO:0000259" key="2">
    <source>
        <dbReference type="Pfam" id="PF02911"/>
    </source>
</evidence>
<dbReference type="RefSeq" id="WP_160586449.1">
    <property type="nucleotide sequence ID" value="NZ_BMHN01000001.1"/>
</dbReference>
<dbReference type="PANTHER" id="PTHR11138:SF5">
    <property type="entry name" value="METHIONYL-TRNA FORMYLTRANSFERASE, MITOCHONDRIAL"/>
    <property type="match status" value="1"/>
</dbReference>
<dbReference type="GeneID" id="300656385"/>
<feature type="domain" description="Formyl transferase N-terminal" evidence="1">
    <location>
        <begin position="71"/>
        <end position="176"/>
    </location>
</feature>
<dbReference type="SUPFAM" id="SSF50486">
    <property type="entry name" value="FMT C-terminal domain-like"/>
    <property type="match status" value="1"/>
</dbReference>
<evidence type="ECO:0000313" key="3">
    <source>
        <dbReference type="EMBL" id="NBG94328.1"/>
    </source>
</evidence>
<name>A0A845Q7T5_9HYPH</name>
<dbReference type="InterPro" id="IPR005793">
    <property type="entry name" value="Formyl_trans_C"/>
</dbReference>
<accession>A0A845Q7T5</accession>
<comment type="caution">
    <text evidence="3">The sequence shown here is derived from an EMBL/GenBank/DDBJ whole genome shotgun (WGS) entry which is preliminary data.</text>
</comment>
<dbReference type="InterPro" id="IPR002376">
    <property type="entry name" value="Formyl_transf_N"/>
</dbReference>
<evidence type="ECO:0008006" key="5">
    <source>
        <dbReference type="Google" id="ProtNLM"/>
    </source>
</evidence>
<protein>
    <recommendedName>
        <fullName evidence="5">Methionyl-tRNA formyltransferase</fullName>
    </recommendedName>
</protein>
<sequence>MGRGRDIDAMTDQAGIRWAFAGCKPQGAGILSALGQDGFVPDFCAVPTDLADADDAEMHSVASHLSVPVYRSQRLEELEHRLAALDLLLVCRFALLPPAVFNAPRLGAVNVHSSLLPRYRGVHPVSWALINGETETGVTLHRIGEGADTGPILSQSHVAIDDNDDLWSLTAKLNAVSASSVLHLFNGIAATGDLPAARPQAGRPSMAPRRTPDDSRIDWAGAAQTISNLVRALPVPLPAAFCFAGDGRRVEIRSARLCAPCESLGVPGQVVQGDADGVARVLCGDGRCLDVIADHSLAAGDVLT</sequence>
<feature type="domain" description="Formyl transferase C-terminal" evidence="2">
    <location>
        <begin position="211"/>
        <end position="287"/>
    </location>
</feature>
<dbReference type="AlphaFoldDB" id="A0A845Q7T5"/>
<evidence type="ECO:0000259" key="1">
    <source>
        <dbReference type="Pfam" id="PF00551"/>
    </source>
</evidence>